<dbReference type="GO" id="GO:0089718">
    <property type="term" value="P:amino acid import across plasma membrane"/>
    <property type="evidence" value="ECO:0007669"/>
    <property type="project" value="TreeGrafter"/>
</dbReference>
<feature type="transmembrane region" description="Helical" evidence="17">
    <location>
        <begin position="222"/>
        <end position="249"/>
    </location>
</feature>
<evidence type="ECO:0000256" key="12">
    <source>
        <dbReference type="ARBA" id="ARBA00023201"/>
    </source>
</evidence>
<reference evidence="18" key="2">
    <citation type="submission" date="2023-03" db="EMBL/GenBank/DDBJ databases">
        <authorList>
            <person name="Inwood S.N."/>
            <person name="Skelly J.G."/>
            <person name="Guhlin J."/>
            <person name="Harrop T.W.R."/>
            <person name="Goldson S.G."/>
            <person name="Dearden P.K."/>
        </authorList>
    </citation>
    <scope>NUCLEOTIDE SEQUENCE</scope>
    <source>
        <strain evidence="18">Lincoln</strain>
        <tissue evidence="18">Whole body</tissue>
    </source>
</reference>
<feature type="transmembrane region" description="Helical" evidence="17">
    <location>
        <begin position="261"/>
        <end position="285"/>
    </location>
</feature>
<dbReference type="Proteomes" id="UP001168972">
    <property type="component" value="Unassembled WGS sequence"/>
</dbReference>
<dbReference type="Pfam" id="PF00209">
    <property type="entry name" value="SNF"/>
    <property type="match status" value="1"/>
</dbReference>
<feature type="binding site" evidence="15">
    <location>
        <position position="39"/>
    </location>
    <ligand>
        <name>Na(+)</name>
        <dbReference type="ChEBI" id="CHEBI:29101"/>
        <label>1</label>
    </ligand>
</feature>
<dbReference type="PROSITE" id="PS50267">
    <property type="entry name" value="NA_NEUROTRAN_SYMP_3"/>
    <property type="match status" value="1"/>
</dbReference>
<keyword evidence="5" id="KW-0769">Symport</keyword>
<evidence type="ECO:0000256" key="2">
    <source>
        <dbReference type="ARBA" id="ARBA00006459"/>
    </source>
</evidence>
<keyword evidence="9" id="KW-0406">Ion transport</keyword>
<comment type="function">
    <text evidence="13">Unusual broad substrate spectrum amino acid:sodium cotransporter that promotes absorption of the D isomers of essential amino acids. Neutral amino acids are the preferred substrates, especially methionine and phenylalanine.</text>
</comment>
<feature type="binding site" evidence="15">
    <location>
        <position position="35"/>
    </location>
    <ligand>
        <name>Na(+)</name>
        <dbReference type="ChEBI" id="CHEBI:29101"/>
        <label>1</label>
    </ligand>
</feature>
<dbReference type="PRINTS" id="PR00176">
    <property type="entry name" value="NANEUSMPORT"/>
</dbReference>
<comment type="caution">
    <text evidence="18">The sequence shown here is derived from an EMBL/GenBank/DDBJ whole genome shotgun (WGS) entry which is preliminary data.</text>
</comment>
<feature type="transmembrane region" description="Helical" evidence="17">
    <location>
        <begin position="189"/>
        <end position="210"/>
    </location>
</feature>
<sequence>MSNHIPEETVEELHSNRATWGNSIEFLMSTISFSVGLGNVWRFPHTAYENGGGAFVIAYLIVLFIVGKPLYYMESIIGQFTSRSCIKIWSISPAFKGIGYGVTLSVFLVQSYYSGLTALILYYLIASFQSPLPWTICQDEWGEECFNDNLKNSTINENSIITKSSSELFFLKTVLNESGIQNGLGVPSWKLVLCLLASWVAIFCVTFRGIESSEKASYFLALFPYTIMIGLFVRAVTLDGAMNGIIYLFSPDWNKLVNPDIWYAAVTQSFFSLGVCAGGITMYSSYNKFDHNLTRDVMVVTFLDLCTSLLAGATIFGVLGNLAYELGRDDFKTIVRSGTGLAFISYPEALAKFSVVPSMFAVLFFLMLFVLSLGTSVALCSIITSVIKDQFHSILQWKIMLGISVAGFGVGISYCTPGGQYMINLIDYFAGTFIIIFLASFEIIAIAWVYGIDNFLDDMEFMTGKRPSNFWRLCWGCFTPITLLTILIYFLCTLTPLKYNNENYPMPAYAVGWTILALGIAPFVVIFLITIMKNRQKSMDNIFDPADEWGPANAKNREEWKVFKELRLQQRLNSMGKNKMSRLYASLSGKF</sequence>
<dbReference type="EMBL" id="JAQQBR010001831">
    <property type="protein sequence ID" value="KAK0168766.1"/>
    <property type="molecule type" value="Genomic_DNA"/>
</dbReference>
<evidence type="ECO:0000256" key="1">
    <source>
        <dbReference type="ARBA" id="ARBA00004141"/>
    </source>
</evidence>
<evidence type="ECO:0000256" key="11">
    <source>
        <dbReference type="ARBA" id="ARBA00023180"/>
    </source>
</evidence>
<accession>A0AA39FG38</accession>
<keyword evidence="15" id="KW-0479">Metal-binding</keyword>
<name>A0AA39FG38_MICHY</name>
<evidence type="ECO:0000256" key="17">
    <source>
        <dbReference type="SAM" id="Phobius"/>
    </source>
</evidence>
<evidence type="ECO:0000313" key="18">
    <source>
        <dbReference type="EMBL" id="KAK0168766.1"/>
    </source>
</evidence>
<keyword evidence="12" id="KW-0739">Sodium transport</keyword>
<feature type="transmembrane region" description="Helical" evidence="17">
    <location>
        <begin position="399"/>
        <end position="423"/>
    </location>
</feature>
<comment type="subcellular location">
    <subcellularLocation>
        <location evidence="1">Membrane</location>
        <topology evidence="1">Multi-pass membrane protein</topology>
    </subcellularLocation>
</comment>
<dbReference type="GO" id="GO:0005886">
    <property type="term" value="C:plasma membrane"/>
    <property type="evidence" value="ECO:0007669"/>
    <property type="project" value="TreeGrafter"/>
</dbReference>
<dbReference type="GO" id="GO:0046872">
    <property type="term" value="F:metal ion binding"/>
    <property type="evidence" value="ECO:0007669"/>
    <property type="project" value="UniProtKB-KW"/>
</dbReference>
<evidence type="ECO:0000256" key="8">
    <source>
        <dbReference type="ARBA" id="ARBA00023053"/>
    </source>
</evidence>
<dbReference type="CDD" id="cd10324">
    <property type="entry name" value="SLC6sbd"/>
    <property type="match status" value="1"/>
</dbReference>
<evidence type="ECO:0000256" key="10">
    <source>
        <dbReference type="ARBA" id="ARBA00023136"/>
    </source>
</evidence>
<keyword evidence="3" id="KW-0813">Transport</keyword>
<evidence type="ECO:0000256" key="6">
    <source>
        <dbReference type="ARBA" id="ARBA00022970"/>
    </source>
</evidence>
<dbReference type="InterPro" id="IPR037272">
    <property type="entry name" value="SNS_sf"/>
</dbReference>
<keyword evidence="6" id="KW-0029">Amino-acid transport</keyword>
<keyword evidence="16" id="KW-1015">Disulfide bond</keyword>
<keyword evidence="10 17" id="KW-0472">Membrane</keyword>
<feature type="transmembrane region" description="Helical" evidence="17">
    <location>
        <begin position="511"/>
        <end position="531"/>
    </location>
</feature>
<proteinExistence type="inferred from homology"/>
<gene>
    <name evidence="18" type="ORF">PV327_002536</name>
</gene>
<keyword evidence="8 15" id="KW-0915">Sodium</keyword>
<evidence type="ECO:0000256" key="7">
    <source>
        <dbReference type="ARBA" id="ARBA00022989"/>
    </source>
</evidence>
<evidence type="ECO:0000256" key="13">
    <source>
        <dbReference type="ARBA" id="ARBA00037785"/>
    </source>
</evidence>
<evidence type="ECO:0000256" key="15">
    <source>
        <dbReference type="PIRSR" id="PIRSR600175-1"/>
    </source>
</evidence>
<dbReference type="PANTHER" id="PTHR11616:SF321">
    <property type="entry name" value="SODIUM-DEPENDENT NUTRIENT AMINO ACID TRANSPORTER 1-RELATED"/>
    <property type="match status" value="1"/>
</dbReference>
<evidence type="ECO:0000256" key="3">
    <source>
        <dbReference type="ARBA" id="ARBA00022448"/>
    </source>
</evidence>
<protein>
    <recommendedName>
        <fullName evidence="14">Sodium-dependent nutrient amino acid transporter 1</fullName>
    </recommendedName>
</protein>
<evidence type="ECO:0000256" key="4">
    <source>
        <dbReference type="ARBA" id="ARBA00022692"/>
    </source>
</evidence>
<feature type="transmembrane region" description="Helical" evidence="17">
    <location>
        <begin position="470"/>
        <end position="491"/>
    </location>
</feature>
<dbReference type="PANTHER" id="PTHR11616">
    <property type="entry name" value="SODIUM/CHLORIDE DEPENDENT TRANSPORTER"/>
    <property type="match status" value="1"/>
</dbReference>
<feature type="transmembrane region" description="Helical" evidence="17">
    <location>
        <begin position="429"/>
        <end position="450"/>
    </location>
</feature>
<feature type="transmembrane region" description="Helical" evidence="17">
    <location>
        <begin position="297"/>
        <end position="319"/>
    </location>
</feature>
<feature type="transmembrane region" description="Helical" evidence="17">
    <location>
        <begin position="94"/>
        <end position="125"/>
    </location>
</feature>
<dbReference type="SUPFAM" id="SSF161070">
    <property type="entry name" value="SNF-like"/>
    <property type="match status" value="1"/>
</dbReference>
<feature type="disulfide bond" evidence="16">
    <location>
        <begin position="137"/>
        <end position="145"/>
    </location>
</feature>
<feature type="binding site" evidence="15">
    <location>
        <position position="371"/>
    </location>
    <ligand>
        <name>Na(+)</name>
        <dbReference type="ChEBI" id="CHEBI:29101"/>
        <label>1</label>
    </ligand>
</feature>
<dbReference type="GO" id="GO:0005283">
    <property type="term" value="F:amino acid:sodium symporter activity"/>
    <property type="evidence" value="ECO:0007669"/>
    <property type="project" value="TreeGrafter"/>
</dbReference>
<feature type="transmembrane region" description="Helical" evidence="17">
    <location>
        <begin position="53"/>
        <end position="73"/>
    </location>
</feature>
<evidence type="ECO:0000256" key="16">
    <source>
        <dbReference type="PIRSR" id="PIRSR600175-2"/>
    </source>
</evidence>
<evidence type="ECO:0000313" key="19">
    <source>
        <dbReference type="Proteomes" id="UP001168972"/>
    </source>
</evidence>
<dbReference type="InterPro" id="IPR000175">
    <property type="entry name" value="Na/ntran_symport"/>
</dbReference>
<comment type="similarity">
    <text evidence="2">Belongs to the sodium:neurotransmitter symporter (SNF) (TC 2.A.22) family.</text>
</comment>
<keyword evidence="19" id="KW-1185">Reference proteome</keyword>
<reference evidence="18" key="1">
    <citation type="journal article" date="2023" name="bioRxiv">
        <title>Scaffold-level genome assemblies of two parasitoid biocontrol wasps reveal the parthenogenesis mechanism and an associated novel virus.</title>
        <authorList>
            <person name="Inwood S."/>
            <person name="Skelly J."/>
            <person name="Guhlin J."/>
            <person name="Harrop T."/>
            <person name="Goldson S."/>
            <person name="Dearden P."/>
        </authorList>
    </citation>
    <scope>NUCLEOTIDE SEQUENCE</scope>
    <source>
        <strain evidence="18">Lincoln</strain>
        <tissue evidence="18">Whole body</tissue>
    </source>
</reference>
<evidence type="ECO:0000256" key="14">
    <source>
        <dbReference type="ARBA" id="ARBA00040215"/>
    </source>
</evidence>
<dbReference type="GO" id="GO:0015179">
    <property type="term" value="F:L-amino acid transmembrane transporter activity"/>
    <property type="evidence" value="ECO:0007669"/>
    <property type="project" value="TreeGrafter"/>
</dbReference>
<dbReference type="NCBIfam" id="NF037979">
    <property type="entry name" value="Na_transp"/>
    <property type="match status" value="1"/>
</dbReference>
<keyword evidence="7 17" id="KW-1133">Transmembrane helix</keyword>
<evidence type="ECO:0000256" key="9">
    <source>
        <dbReference type="ARBA" id="ARBA00023065"/>
    </source>
</evidence>
<feature type="transmembrane region" description="Helical" evidence="17">
    <location>
        <begin position="360"/>
        <end position="387"/>
    </location>
</feature>
<dbReference type="PROSITE" id="PS00754">
    <property type="entry name" value="NA_NEUROTRAN_SYMP_2"/>
    <property type="match status" value="1"/>
</dbReference>
<feature type="binding site" evidence="15">
    <location>
        <position position="272"/>
    </location>
    <ligand>
        <name>Na(+)</name>
        <dbReference type="ChEBI" id="CHEBI:29101"/>
        <label>1</label>
    </ligand>
</feature>
<organism evidence="18 19">
    <name type="scientific">Microctonus hyperodae</name>
    <name type="common">Parasitoid wasp</name>
    <dbReference type="NCBI Taxonomy" id="165561"/>
    <lineage>
        <taxon>Eukaryota</taxon>
        <taxon>Metazoa</taxon>
        <taxon>Ecdysozoa</taxon>
        <taxon>Arthropoda</taxon>
        <taxon>Hexapoda</taxon>
        <taxon>Insecta</taxon>
        <taxon>Pterygota</taxon>
        <taxon>Neoptera</taxon>
        <taxon>Endopterygota</taxon>
        <taxon>Hymenoptera</taxon>
        <taxon>Apocrita</taxon>
        <taxon>Ichneumonoidea</taxon>
        <taxon>Braconidae</taxon>
        <taxon>Euphorinae</taxon>
        <taxon>Microctonus</taxon>
    </lineage>
</organism>
<evidence type="ECO:0000256" key="5">
    <source>
        <dbReference type="ARBA" id="ARBA00022847"/>
    </source>
</evidence>
<keyword evidence="4 17" id="KW-0812">Transmembrane</keyword>
<dbReference type="AlphaFoldDB" id="A0AA39FG38"/>
<keyword evidence="11" id="KW-0325">Glycoprotein</keyword>